<proteinExistence type="predicted"/>
<comment type="caution">
    <text evidence="4">The sequence shown here is derived from an EMBL/GenBank/DDBJ whole genome shotgun (WGS) entry which is preliminary data.</text>
</comment>
<dbReference type="Gene3D" id="1.10.287.950">
    <property type="entry name" value="Methyl-accepting chemotaxis protein"/>
    <property type="match status" value="1"/>
</dbReference>
<dbReference type="Pfam" id="PF00015">
    <property type="entry name" value="MCPsignal"/>
    <property type="match status" value="1"/>
</dbReference>
<evidence type="ECO:0000259" key="3">
    <source>
        <dbReference type="PROSITE" id="PS50111"/>
    </source>
</evidence>
<organism evidence="4 5">
    <name type="scientific">Halocynthiibacter halioticoli</name>
    <dbReference type="NCBI Taxonomy" id="2986804"/>
    <lineage>
        <taxon>Bacteria</taxon>
        <taxon>Pseudomonadati</taxon>
        <taxon>Pseudomonadota</taxon>
        <taxon>Alphaproteobacteria</taxon>
        <taxon>Rhodobacterales</taxon>
        <taxon>Paracoccaceae</taxon>
        <taxon>Halocynthiibacter</taxon>
    </lineage>
</organism>
<dbReference type="PROSITE" id="PS50111">
    <property type="entry name" value="CHEMOTAXIS_TRANSDUC_2"/>
    <property type="match status" value="1"/>
</dbReference>
<dbReference type="EMBL" id="JAOYFC010000001">
    <property type="protein sequence ID" value="MCV6824327.1"/>
    <property type="molecule type" value="Genomic_DNA"/>
</dbReference>
<accession>A0AAE3J2X3</accession>
<gene>
    <name evidence="4" type="ORF">OH136_07130</name>
</gene>
<dbReference type="Proteomes" id="UP001208041">
    <property type="component" value="Unassembled WGS sequence"/>
</dbReference>
<dbReference type="SUPFAM" id="SSF58104">
    <property type="entry name" value="Methyl-accepting chemotaxis protein (MCP) signaling domain"/>
    <property type="match status" value="1"/>
</dbReference>
<dbReference type="GO" id="GO:0016020">
    <property type="term" value="C:membrane"/>
    <property type="evidence" value="ECO:0007669"/>
    <property type="project" value="InterPro"/>
</dbReference>
<dbReference type="RefSeq" id="WP_263953139.1">
    <property type="nucleotide sequence ID" value="NZ_JAOYFC010000001.1"/>
</dbReference>
<evidence type="ECO:0000313" key="5">
    <source>
        <dbReference type="Proteomes" id="UP001208041"/>
    </source>
</evidence>
<evidence type="ECO:0000256" key="1">
    <source>
        <dbReference type="ARBA" id="ARBA00023224"/>
    </source>
</evidence>
<evidence type="ECO:0000313" key="4">
    <source>
        <dbReference type="EMBL" id="MCV6824327.1"/>
    </source>
</evidence>
<reference evidence="4" key="1">
    <citation type="submission" date="2022-10" db="EMBL/GenBank/DDBJ databases">
        <authorList>
            <person name="Yue Y."/>
        </authorList>
    </citation>
    <scope>NUCLEOTIDE SEQUENCE</scope>
    <source>
        <strain evidence="4">Z654</strain>
    </source>
</reference>
<keyword evidence="5" id="KW-1185">Reference proteome</keyword>
<evidence type="ECO:0000256" key="2">
    <source>
        <dbReference type="PROSITE-ProRule" id="PRU00284"/>
    </source>
</evidence>
<dbReference type="PANTHER" id="PTHR32089">
    <property type="entry name" value="METHYL-ACCEPTING CHEMOTAXIS PROTEIN MCPB"/>
    <property type="match status" value="1"/>
</dbReference>
<protein>
    <submittedName>
        <fullName evidence="4">Methyl-accepting chemotaxis protein</fullName>
    </submittedName>
</protein>
<dbReference type="SMART" id="SM00283">
    <property type="entry name" value="MA"/>
    <property type="match status" value="1"/>
</dbReference>
<dbReference type="PANTHER" id="PTHR32089:SF112">
    <property type="entry name" value="LYSOZYME-LIKE PROTEIN-RELATED"/>
    <property type="match status" value="1"/>
</dbReference>
<keyword evidence="1 2" id="KW-0807">Transducer</keyword>
<dbReference type="InterPro" id="IPR004089">
    <property type="entry name" value="MCPsignal_dom"/>
</dbReference>
<sequence>MIPAPDFTDSMPADARLSQIAECASGLGFEIVDIAGFLDQIDEKSKEQLAALNQVRSGAARVQEANTAVSSAVETVSNSTSQMIADVETSMKDLRIANEQTQSVAHWVQDIDRRMTSVENTLTAVQENNDEIAQIASQVNILAINAKIEAARAGESGRGFAVVAEAINELSRKTARAAEEISENITALSGSVGALKSEAAEVSGTASDVIAEAANTDSTLSGIFESVKATHQQAEKIATHASAVRDAGAAFIPGFQNIGQTIEETAHGIHDTRGRVHGLIDRSETMVQLSTELGGATDDREFIDFVKATAAKINARIEKGLHNGEISHSELFSRNYSAIPNTDPQQLLAPFTHFMDNILPAIQEEALSFSDKVVFCACVDQNGYLPTHNKKFSHPQSADPVWNMANCRNRRVFDDRVGLKSGRNTEPFLLQVYRREMGGGEFVLMKDLSAPIIINGEHWGGLRLAYRG</sequence>
<dbReference type="GO" id="GO:0007165">
    <property type="term" value="P:signal transduction"/>
    <property type="evidence" value="ECO:0007669"/>
    <property type="project" value="UniProtKB-KW"/>
</dbReference>
<dbReference type="AlphaFoldDB" id="A0AAE3J2X3"/>
<feature type="domain" description="Methyl-accepting transducer" evidence="3">
    <location>
        <begin position="23"/>
        <end position="280"/>
    </location>
</feature>
<name>A0AAE3J2X3_9RHOB</name>